<keyword evidence="3" id="KW-1185">Reference proteome</keyword>
<dbReference type="EMBL" id="BLLK01000047">
    <property type="protein sequence ID" value="GFH54138.1"/>
    <property type="molecule type" value="Genomic_DNA"/>
</dbReference>
<organism evidence="2 3">
    <name type="scientific">Chaetoceros tenuissimus</name>
    <dbReference type="NCBI Taxonomy" id="426638"/>
    <lineage>
        <taxon>Eukaryota</taxon>
        <taxon>Sar</taxon>
        <taxon>Stramenopiles</taxon>
        <taxon>Ochrophyta</taxon>
        <taxon>Bacillariophyta</taxon>
        <taxon>Coscinodiscophyceae</taxon>
        <taxon>Chaetocerotophycidae</taxon>
        <taxon>Chaetocerotales</taxon>
        <taxon>Chaetocerotaceae</taxon>
        <taxon>Chaetoceros</taxon>
    </lineage>
</organism>
<feature type="compositionally biased region" description="Acidic residues" evidence="1">
    <location>
        <begin position="190"/>
        <end position="199"/>
    </location>
</feature>
<proteinExistence type="predicted"/>
<feature type="compositionally biased region" description="Polar residues" evidence="1">
    <location>
        <begin position="702"/>
        <end position="714"/>
    </location>
</feature>
<dbReference type="AlphaFoldDB" id="A0AAD3H8Q7"/>
<name>A0AAD3H8Q7_9STRA</name>
<protein>
    <submittedName>
        <fullName evidence="2">Uncharacterized protein</fullName>
    </submittedName>
</protein>
<feature type="compositionally biased region" description="Acidic residues" evidence="1">
    <location>
        <begin position="247"/>
        <end position="256"/>
    </location>
</feature>
<evidence type="ECO:0000313" key="2">
    <source>
        <dbReference type="EMBL" id="GFH54138.1"/>
    </source>
</evidence>
<feature type="region of interest" description="Disordered" evidence="1">
    <location>
        <begin position="702"/>
        <end position="815"/>
    </location>
</feature>
<feature type="compositionally biased region" description="Acidic residues" evidence="1">
    <location>
        <begin position="276"/>
        <end position="287"/>
    </location>
</feature>
<gene>
    <name evidence="2" type="ORF">CTEN210_10614</name>
</gene>
<sequence length="924" mass="103047">MVGSISNRIAAFESMAEKSKSSSKLMSIKPPEAGFAASKNRSAVYGKVAFGKEILGYSSPPPAKKELKKPERSAEDFSEKVHTKKSATLTKRVQGEVPIKKEKPHVPDENKETEDDSIQEQKGPVAEIEDHARSDVISPLSFQGRKISSQDSVSEYSADSFTYQYSRRFPMIDENHPYDDENTLVKKDIEDLEQNEDLDQQLSIESESRDTLGSELSLSQKSAFAFARAPSEKSCNDESRDSGISSENEEEGDPNDDQPSIENAEEYDNFTFGSEDSNENIDIDGDDSDKSERNKEGMTYKPFTRTKTRSMSKSEKKAMDPNFLDDISDSGSSRSSSKASRASTKKSNEGSNSSFDDYLQNLVPVPSFHGKDEQKEENLEVIDSPESNKMQSQANINANESDEKKIPTSLIERTTSEEHFSSDEEDDGDNYPTIASKGKERTALPRESEILTEMSTQDFLNIDAQHSLIFSEPNDNKNVITSNEAQSPACYPEGDYKENDGDGSFEEDEFEMDDDETGDLLGINFEELSMQSDAIESNFVNPASNHNTTQYPDLLSEPIETIPQQGQFASKERNNYTALGAIDEEEVIESPKQASHLYTYAASGSSGPPLTIHNNHVGLSKSHSDDVSQITESTYYAEKHSQRRTSLDNNDHSSQRSESSSFVTYSITEESRANSIVQKAEPMPIFRDRHSMSEKSIGLGINNSISDLTDSNTPARFPRRQNVPGTSNRTLSTKPSGLSSKPSSNSISSGLKRDSVGRNVNKKSQKSFSSDRNHGKQKDKVSTKRGRPDTREKTEKGFSLRSLSPFRRGPKVDKNLRTAQEEFRQQREELKRMNLSRQGSATSIGSTPSEIIEQDNRFESRIPLVAVTSSDDSSELRKGKPKKKFSLRSLSPFHRTSSRGRSKSQNKRRSKKGKEDPFDENPSL</sequence>
<feature type="compositionally biased region" description="Polar residues" evidence="1">
    <location>
        <begin position="656"/>
        <end position="666"/>
    </location>
</feature>
<feature type="compositionally biased region" description="Polar residues" evidence="1">
    <location>
        <begin position="146"/>
        <end position="157"/>
    </location>
</feature>
<feature type="region of interest" description="Disordered" evidence="1">
    <location>
        <begin position="638"/>
        <end position="666"/>
    </location>
</feature>
<feature type="compositionally biased region" description="Polar residues" evidence="1">
    <location>
        <begin position="476"/>
        <end position="486"/>
    </location>
</feature>
<dbReference type="Proteomes" id="UP001054902">
    <property type="component" value="Unassembled WGS sequence"/>
</dbReference>
<feature type="region of interest" description="Disordered" evidence="1">
    <location>
        <begin position="190"/>
        <end position="447"/>
    </location>
</feature>
<reference evidence="2 3" key="1">
    <citation type="journal article" date="2021" name="Sci. Rep.">
        <title>The genome of the diatom Chaetoceros tenuissimus carries an ancient integrated fragment of an extant virus.</title>
        <authorList>
            <person name="Hongo Y."/>
            <person name="Kimura K."/>
            <person name="Takaki Y."/>
            <person name="Yoshida Y."/>
            <person name="Baba S."/>
            <person name="Kobayashi G."/>
            <person name="Nagasaki K."/>
            <person name="Hano T."/>
            <person name="Tomaru Y."/>
        </authorList>
    </citation>
    <scope>NUCLEOTIDE SEQUENCE [LARGE SCALE GENOMIC DNA]</scope>
    <source>
        <strain evidence="2 3">NIES-3715</strain>
    </source>
</reference>
<feature type="compositionally biased region" description="Polar residues" evidence="1">
    <location>
        <begin position="385"/>
        <end position="399"/>
    </location>
</feature>
<feature type="compositionally biased region" description="Basic and acidic residues" evidence="1">
    <location>
        <begin position="369"/>
        <end position="378"/>
    </location>
</feature>
<feature type="compositionally biased region" description="Basic residues" evidence="1">
    <location>
        <begin position="896"/>
        <end position="912"/>
    </location>
</feature>
<evidence type="ECO:0000313" key="3">
    <source>
        <dbReference type="Proteomes" id="UP001054902"/>
    </source>
</evidence>
<evidence type="ECO:0000256" key="1">
    <source>
        <dbReference type="SAM" id="MobiDB-lite"/>
    </source>
</evidence>
<feature type="compositionally biased region" description="Basic and acidic residues" evidence="1">
    <location>
        <begin position="98"/>
        <end position="110"/>
    </location>
</feature>
<feature type="compositionally biased region" description="Basic and acidic residues" evidence="1">
    <location>
        <begin position="437"/>
        <end position="447"/>
    </location>
</feature>
<feature type="compositionally biased region" description="Basic and acidic residues" evidence="1">
    <location>
        <begin position="288"/>
        <end position="298"/>
    </location>
</feature>
<feature type="region of interest" description="Disordered" evidence="1">
    <location>
        <begin position="56"/>
        <end position="157"/>
    </location>
</feature>
<accession>A0AAD3H8Q7</accession>
<feature type="compositionally biased region" description="Low complexity" evidence="1">
    <location>
        <begin position="730"/>
        <end position="750"/>
    </location>
</feature>
<feature type="region of interest" description="Disordered" evidence="1">
    <location>
        <begin position="827"/>
        <end position="924"/>
    </location>
</feature>
<feature type="region of interest" description="Disordered" evidence="1">
    <location>
        <begin position="474"/>
        <end position="508"/>
    </location>
</feature>
<feature type="compositionally biased region" description="Basic and acidic residues" evidence="1">
    <location>
        <begin position="638"/>
        <end position="655"/>
    </location>
</feature>
<feature type="compositionally biased region" description="Basic and acidic residues" evidence="1">
    <location>
        <begin position="63"/>
        <end position="81"/>
    </location>
</feature>
<feature type="compositionally biased region" description="Basic and acidic residues" evidence="1">
    <location>
        <begin position="230"/>
        <end position="241"/>
    </location>
</feature>
<feature type="compositionally biased region" description="Basic and acidic residues" evidence="1">
    <location>
        <begin position="769"/>
        <end position="798"/>
    </location>
</feature>
<feature type="compositionally biased region" description="Low complexity" evidence="1">
    <location>
        <begin position="329"/>
        <end position="342"/>
    </location>
</feature>
<comment type="caution">
    <text evidence="2">The sequence shown here is derived from an EMBL/GenBank/DDBJ whole genome shotgun (WGS) entry which is preliminary data.</text>
</comment>
<feature type="compositionally biased region" description="Polar residues" evidence="1">
    <location>
        <begin position="835"/>
        <end position="849"/>
    </location>
</feature>